<dbReference type="GO" id="GO:0003700">
    <property type="term" value="F:DNA-binding transcription factor activity"/>
    <property type="evidence" value="ECO:0007669"/>
    <property type="project" value="InterPro"/>
</dbReference>
<dbReference type="Gene3D" id="1.10.1740.10">
    <property type="match status" value="1"/>
</dbReference>
<gene>
    <name evidence="1" type="ORF">SAMN05192573_109163</name>
</gene>
<keyword evidence="2" id="KW-1185">Reference proteome</keyword>
<dbReference type="InterPro" id="IPR013325">
    <property type="entry name" value="RNA_pol_sigma_r2"/>
</dbReference>
<evidence type="ECO:0000313" key="1">
    <source>
        <dbReference type="EMBL" id="SDH41623.1"/>
    </source>
</evidence>
<dbReference type="AlphaFoldDB" id="A0A1G8C8H7"/>
<sequence>MAHEIVFDKPAAQREQLITELYQSAFPTVAKYISKMGGSFDDAKDIFQDALVIYYEKAVNSDLSLHNGEKAYLLGIAKHLWFKKFKGDRNNLPLDNCTEDFDVTDETEDQPSSVKLMRYLETAGKKCMELLSAFYYHKLPMKELADLFGYAGERSATAQKYKCIEKVRETVKEQSLAYEDFIE</sequence>
<evidence type="ECO:0000313" key="2">
    <source>
        <dbReference type="Proteomes" id="UP000199705"/>
    </source>
</evidence>
<dbReference type="GO" id="GO:0000428">
    <property type="term" value="C:DNA-directed RNA polymerase complex"/>
    <property type="evidence" value="ECO:0007669"/>
    <property type="project" value="UniProtKB-KW"/>
</dbReference>
<keyword evidence="1" id="KW-0804">Transcription</keyword>
<keyword evidence="1" id="KW-0240">DNA-directed RNA polymerase</keyword>
<name>A0A1G8C8H7_9SPHI</name>
<dbReference type="SUPFAM" id="SSF88946">
    <property type="entry name" value="Sigma2 domain of RNA polymerase sigma factors"/>
    <property type="match status" value="1"/>
</dbReference>
<accession>A0A1G8C8H7</accession>
<dbReference type="EMBL" id="FNCG01000009">
    <property type="protein sequence ID" value="SDH41623.1"/>
    <property type="molecule type" value="Genomic_DNA"/>
</dbReference>
<dbReference type="RefSeq" id="WP_091170209.1">
    <property type="nucleotide sequence ID" value="NZ_FNCG01000009.1"/>
</dbReference>
<reference evidence="2" key="1">
    <citation type="submission" date="2016-10" db="EMBL/GenBank/DDBJ databases">
        <authorList>
            <person name="Varghese N."/>
            <person name="Submissions S."/>
        </authorList>
    </citation>
    <scope>NUCLEOTIDE SEQUENCE [LARGE SCALE GENOMIC DNA]</scope>
    <source>
        <strain evidence="2">Gh-67</strain>
    </source>
</reference>
<dbReference type="STRING" id="551996.SAMN05192573_109163"/>
<dbReference type="Proteomes" id="UP000199705">
    <property type="component" value="Unassembled WGS sequence"/>
</dbReference>
<organism evidence="1 2">
    <name type="scientific">Mucilaginibacter gossypii</name>
    <dbReference type="NCBI Taxonomy" id="551996"/>
    <lineage>
        <taxon>Bacteria</taxon>
        <taxon>Pseudomonadati</taxon>
        <taxon>Bacteroidota</taxon>
        <taxon>Sphingobacteriia</taxon>
        <taxon>Sphingobacteriales</taxon>
        <taxon>Sphingobacteriaceae</taxon>
        <taxon>Mucilaginibacter</taxon>
    </lineage>
</organism>
<protein>
    <submittedName>
        <fullName evidence="1">DNA-directed RNA polymerase specialized sigma subunit, sigma24 family</fullName>
    </submittedName>
</protein>
<dbReference type="GO" id="GO:0006352">
    <property type="term" value="P:DNA-templated transcription initiation"/>
    <property type="evidence" value="ECO:0007669"/>
    <property type="project" value="InterPro"/>
</dbReference>
<proteinExistence type="predicted"/>